<feature type="region of interest" description="Disordered" evidence="1">
    <location>
        <begin position="56"/>
        <end position="84"/>
    </location>
</feature>
<accession>A0A4S8KAF5</accession>
<dbReference type="EMBL" id="PYDT01000001">
    <property type="protein sequence ID" value="THU72052.1"/>
    <property type="molecule type" value="Genomic_DNA"/>
</dbReference>
<keyword evidence="3" id="KW-1185">Reference proteome</keyword>
<comment type="caution">
    <text evidence="2">The sequence shown here is derived from an EMBL/GenBank/DDBJ whole genome shotgun (WGS) entry which is preliminary data.</text>
</comment>
<dbReference type="AlphaFoldDB" id="A0A4S8KAF5"/>
<organism evidence="2 3">
    <name type="scientific">Musa balbisiana</name>
    <name type="common">Banana</name>
    <dbReference type="NCBI Taxonomy" id="52838"/>
    <lineage>
        <taxon>Eukaryota</taxon>
        <taxon>Viridiplantae</taxon>
        <taxon>Streptophyta</taxon>
        <taxon>Embryophyta</taxon>
        <taxon>Tracheophyta</taxon>
        <taxon>Spermatophyta</taxon>
        <taxon>Magnoliopsida</taxon>
        <taxon>Liliopsida</taxon>
        <taxon>Zingiberales</taxon>
        <taxon>Musaceae</taxon>
        <taxon>Musa</taxon>
    </lineage>
</organism>
<dbReference type="Proteomes" id="UP000317650">
    <property type="component" value="Chromosome 4"/>
</dbReference>
<gene>
    <name evidence="2" type="ORF">C4D60_Mb04t08030</name>
</gene>
<name>A0A4S8KAF5_MUSBA</name>
<evidence type="ECO:0000313" key="2">
    <source>
        <dbReference type="EMBL" id="THU72052.1"/>
    </source>
</evidence>
<evidence type="ECO:0000256" key="1">
    <source>
        <dbReference type="SAM" id="MobiDB-lite"/>
    </source>
</evidence>
<reference evidence="2 3" key="1">
    <citation type="journal article" date="2019" name="Nat. Plants">
        <title>Genome sequencing of Musa balbisiana reveals subgenome evolution and function divergence in polyploid bananas.</title>
        <authorList>
            <person name="Yao X."/>
        </authorList>
    </citation>
    <scope>NUCLEOTIDE SEQUENCE [LARGE SCALE GENOMIC DNA]</scope>
    <source>
        <strain evidence="3">cv. DH-PKW</strain>
        <tissue evidence="2">Leaves</tissue>
    </source>
</reference>
<proteinExistence type="predicted"/>
<evidence type="ECO:0000313" key="3">
    <source>
        <dbReference type="Proteomes" id="UP000317650"/>
    </source>
</evidence>
<sequence length="165" mass="18180">MVEGDEAVFHTWDSLWFFSNMLSPPSPVPKSADISYPCVQQAKDCTPAADRCQESEAGTTGQAGISEAGGYNTTEHRRKQGKKRRNQRFCCKEKEQVKDLEELEVWLRGLRSNGGVLTASRSGGGFAHCDGNVRLRRCGMPPLADGLAMKQHLKSWAHVVACAVR</sequence>
<protein>
    <submittedName>
        <fullName evidence="2">Uncharacterized protein</fullName>
    </submittedName>
</protein>